<evidence type="ECO:0000313" key="2">
    <source>
        <dbReference type="EMBL" id="OMO66851.1"/>
    </source>
</evidence>
<sequence>MKHTSKGEIEDGLARSIPREVHFSESNTKKEKPKEASQ</sequence>
<comment type="caution">
    <text evidence="2">The sequence shown here is derived from an EMBL/GenBank/DDBJ whole genome shotgun (WGS) entry which is preliminary data.</text>
</comment>
<keyword evidence="3" id="KW-1185">Reference proteome</keyword>
<feature type="region of interest" description="Disordered" evidence="1">
    <location>
        <begin position="1"/>
        <end position="38"/>
    </location>
</feature>
<organism evidence="2 3">
    <name type="scientific">Corchorus olitorius</name>
    <dbReference type="NCBI Taxonomy" id="93759"/>
    <lineage>
        <taxon>Eukaryota</taxon>
        <taxon>Viridiplantae</taxon>
        <taxon>Streptophyta</taxon>
        <taxon>Embryophyta</taxon>
        <taxon>Tracheophyta</taxon>
        <taxon>Spermatophyta</taxon>
        <taxon>Magnoliopsida</taxon>
        <taxon>eudicotyledons</taxon>
        <taxon>Gunneridae</taxon>
        <taxon>Pentapetalae</taxon>
        <taxon>rosids</taxon>
        <taxon>malvids</taxon>
        <taxon>Malvales</taxon>
        <taxon>Malvaceae</taxon>
        <taxon>Grewioideae</taxon>
        <taxon>Apeibeae</taxon>
        <taxon>Corchorus</taxon>
    </lineage>
</organism>
<evidence type="ECO:0000256" key="1">
    <source>
        <dbReference type="SAM" id="MobiDB-lite"/>
    </source>
</evidence>
<accession>A0A1R3H942</accession>
<evidence type="ECO:0000313" key="3">
    <source>
        <dbReference type="Proteomes" id="UP000187203"/>
    </source>
</evidence>
<proteinExistence type="predicted"/>
<name>A0A1R3H942_9ROSI</name>
<dbReference type="Proteomes" id="UP000187203">
    <property type="component" value="Unassembled WGS sequence"/>
</dbReference>
<reference evidence="3" key="1">
    <citation type="submission" date="2013-09" db="EMBL/GenBank/DDBJ databases">
        <title>Corchorus olitorius genome sequencing.</title>
        <authorList>
            <person name="Alam M."/>
            <person name="Haque M.S."/>
            <person name="Islam M.S."/>
            <person name="Emdad E.M."/>
            <person name="Islam M.M."/>
            <person name="Ahmed B."/>
            <person name="Halim A."/>
            <person name="Hossen Q.M.M."/>
            <person name="Hossain M.Z."/>
            <person name="Ahmed R."/>
            <person name="Khan M.M."/>
            <person name="Islam R."/>
            <person name="Rashid M.M."/>
            <person name="Khan S.A."/>
            <person name="Rahman M.S."/>
            <person name="Alam M."/>
            <person name="Yahiya A.S."/>
            <person name="Khan M.S."/>
            <person name="Azam M.S."/>
            <person name="Haque T."/>
            <person name="Lashkar M.Z.H."/>
            <person name="Akhand A.I."/>
            <person name="Morshed G."/>
            <person name="Roy S."/>
            <person name="Uddin K.S."/>
            <person name="Rabeya T."/>
            <person name="Hossain A.S."/>
            <person name="Chowdhury A."/>
            <person name="Snigdha A.R."/>
            <person name="Mortoza M.S."/>
            <person name="Matin S.A."/>
            <person name="Hoque S.M.E."/>
            <person name="Islam M.K."/>
            <person name="Roy D.K."/>
            <person name="Haider R."/>
            <person name="Moosa M.M."/>
            <person name="Elias S.M."/>
            <person name="Hasan A.M."/>
            <person name="Jahan S."/>
            <person name="Shafiuddin M."/>
            <person name="Mahmood N."/>
            <person name="Shommy N.S."/>
        </authorList>
    </citation>
    <scope>NUCLEOTIDE SEQUENCE [LARGE SCALE GENOMIC DNA]</scope>
    <source>
        <strain evidence="3">cv. O-4</strain>
    </source>
</reference>
<dbReference type="AlphaFoldDB" id="A0A1R3H942"/>
<dbReference type="EMBL" id="AWUE01020712">
    <property type="protein sequence ID" value="OMO66851.1"/>
    <property type="molecule type" value="Genomic_DNA"/>
</dbReference>
<dbReference type="OrthoDB" id="10296144at2759"/>
<gene>
    <name evidence="2" type="ORF">COLO4_30314</name>
</gene>
<protein>
    <submittedName>
        <fullName evidence="2">Uncharacterized protein</fullName>
    </submittedName>
</protein>